<organism evidence="4 5">
    <name type="scientific">Fonsecaea erecta</name>
    <dbReference type="NCBI Taxonomy" id="1367422"/>
    <lineage>
        <taxon>Eukaryota</taxon>
        <taxon>Fungi</taxon>
        <taxon>Dikarya</taxon>
        <taxon>Ascomycota</taxon>
        <taxon>Pezizomycotina</taxon>
        <taxon>Eurotiomycetes</taxon>
        <taxon>Chaetothyriomycetidae</taxon>
        <taxon>Chaetothyriales</taxon>
        <taxon>Herpotrichiellaceae</taxon>
        <taxon>Fonsecaea</taxon>
    </lineage>
</organism>
<keyword evidence="5" id="KW-1185">Reference proteome</keyword>
<reference evidence="4 5" key="1">
    <citation type="submission" date="2016-04" db="EMBL/GenBank/DDBJ databases">
        <title>Draft genome of Fonsecaea erecta CBS 125763.</title>
        <authorList>
            <person name="Weiss V.A."/>
            <person name="Vicente V.A."/>
            <person name="Raittz R.T."/>
            <person name="Moreno L.F."/>
            <person name="De Souza E.M."/>
            <person name="Pedrosa F.O."/>
            <person name="Steffens M.B."/>
            <person name="Faoro H."/>
            <person name="Tadra-Sfeir M.Z."/>
            <person name="Najafzadeh M.J."/>
            <person name="Felipe M.S."/>
            <person name="Teixeira M."/>
            <person name="Sun J."/>
            <person name="Xi L."/>
            <person name="Gomes R."/>
            <person name="De Azevedo C.M."/>
            <person name="Salgado C.G."/>
            <person name="Da Silva M.B."/>
            <person name="Nascimento M.F."/>
            <person name="Queiroz-Telles F."/>
            <person name="Attili D.S."/>
            <person name="Gorbushina A."/>
        </authorList>
    </citation>
    <scope>NUCLEOTIDE SEQUENCE [LARGE SCALE GENOMIC DNA]</scope>
    <source>
        <strain evidence="4 5">CBS 125763</strain>
    </source>
</reference>
<dbReference type="SMART" id="SM00028">
    <property type="entry name" value="TPR"/>
    <property type="match status" value="5"/>
</dbReference>
<dbReference type="Proteomes" id="UP000078343">
    <property type="component" value="Unassembled WGS sequence"/>
</dbReference>
<proteinExistence type="predicted"/>
<dbReference type="GeneID" id="30004830"/>
<feature type="compositionally biased region" description="Basic residues" evidence="2">
    <location>
        <begin position="23"/>
        <end position="33"/>
    </location>
</feature>
<dbReference type="AlphaFoldDB" id="A0A178ZXW4"/>
<accession>A0A178ZXW4</accession>
<dbReference type="Gene3D" id="1.25.40.10">
    <property type="entry name" value="Tetratricopeptide repeat domain"/>
    <property type="match status" value="2"/>
</dbReference>
<feature type="region of interest" description="Disordered" evidence="2">
    <location>
        <begin position="17"/>
        <end position="42"/>
    </location>
</feature>
<dbReference type="Pfam" id="PF13424">
    <property type="entry name" value="TPR_12"/>
    <property type="match status" value="2"/>
</dbReference>
<dbReference type="Pfam" id="PF06985">
    <property type="entry name" value="HET"/>
    <property type="match status" value="1"/>
</dbReference>
<dbReference type="Pfam" id="PF13176">
    <property type="entry name" value="TPR_7"/>
    <property type="match status" value="1"/>
</dbReference>
<evidence type="ECO:0000256" key="1">
    <source>
        <dbReference type="PROSITE-ProRule" id="PRU00339"/>
    </source>
</evidence>
<dbReference type="SUPFAM" id="SSF52540">
    <property type="entry name" value="P-loop containing nucleoside triphosphate hydrolases"/>
    <property type="match status" value="1"/>
</dbReference>
<evidence type="ECO:0000259" key="3">
    <source>
        <dbReference type="Pfam" id="PF06985"/>
    </source>
</evidence>
<evidence type="ECO:0000313" key="5">
    <source>
        <dbReference type="Proteomes" id="UP000078343"/>
    </source>
</evidence>
<dbReference type="OrthoDB" id="674604at2759"/>
<feature type="domain" description="Heterokaryon incompatibility" evidence="3">
    <location>
        <begin position="48"/>
        <end position="148"/>
    </location>
</feature>
<keyword evidence="1" id="KW-0802">TPR repeat</keyword>
<dbReference type="InterPro" id="IPR019734">
    <property type="entry name" value="TPR_rpt"/>
</dbReference>
<dbReference type="PANTHER" id="PTHR10622:SF10">
    <property type="entry name" value="HET DOMAIN-CONTAINING PROTEIN"/>
    <property type="match status" value="1"/>
</dbReference>
<name>A0A178ZXW4_9EURO</name>
<sequence length="952" mass="108528">MRGTACLLGRTCTHNVPPERTQHHASSKIRRTGRTQPNRLPSRQHPTYAILSHIWGDDKDEVDFDDLKHKSFKNKAGYAKIRFCGEQAKKVNIEYFWVDTCCINKANNTEYSEAINSMFRWYHDAVKCYVYLADVLIPNGEDHTERIWERAFRNKLLAPASVEFFSREGQWLGSRSTLELQIHEITGIPITALRGTPLSQFSVDDRIQWAAKRNTKKKEDKAYCLLGIFGIFMPLIYGEGDHAFIRLNKELGRSPPSTNLESGNIHPDRGFAFPLEHRKDLGREAVFSVQEWLTASENGNWLLLLDGWDNLNDERMGSLIPHGGSGVILITSRREDWARHGDGLDLPFMKEAASLALLSKSSLTEYGQGNPEEFDAAKEIVRVLGNLPLAVDQAGAHIHNLKTPARKYLSRLKENADTLSWTPPINVWPYGKGVLSAWDLTFQELESSSPKVLEILQVCVFLAGEYISENLLKFGFKFAQKDALARVVEDGMGDLFSFSLAKREGDDDGFSIHTVLQACIRQRLSRLPGLQRQEFTETALLVVAGAVQKLTSERQQDWFSCRQVLSHITSCEKHIDDTLPRKPIFGSTRALFMLGQFCDKFGRHDQAISWFQRELNTVPHLSAQSTLECRDGVSSAKLLKGQYNEALAELHALYTEATAQLGVQHVLTNKIAHSLGMTYKKTGSFENALEWYMASLPQITEIFGEKDHRALATLNNIAVIYKEQKKYGEAFKIYQNVLRKKEEALGEEDLSTLETVMNIGILYWHWKLYDEAPQFLQRALCGKEKQLGKDDPKTLAVKGNIANVYLGSGRLDEAIKLHKETYHGYKKVYGPEHPEVFTKAGWLGEDYCQKRCYAKSLEWYEEALSGRKRLHGEHNAQTLETVVSMAGVFQFQGQFYRALTWYSWALERFRHGFASEHFGTQSAERQLRALILRWHRFSEEMQSRMTSENHPS</sequence>
<gene>
    <name evidence="4" type="ORF">AYL99_00660</name>
</gene>
<dbReference type="Pfam" id="PF13181">
    <property type="entry name" value="TPR_8"/>
    <property type="match status" value="1"/>
</dbReference>
<comment type="caution">
    <text evidence="4">The sequence shown here is derived from an EMBL/GenBank/DDBJ whole genome shotgun (WGS) entry which is preliminary data.</text>
</comment>
<dbReference type="STRING" id="1367422.A0A178ZXW4"/>
<dbReference type="InterPro" id="IPR011990">
    <property type="entry name" value="TPR-like_helical_dom_sf"/>
</dbReference>
<dbReference type="InterPro" id="IPR027417">
    <property type="entry name" value="P-loop_NTPase"/>
</dbReference>
<dbReference type="PANTHER" id="PTHR10622">
    <property type="entry name" value="HET DOMAIN-CONTAINING PROTEIN"/>
    <property type="match status" value="1"/>
</dbReference>
<dbReference type="RefSeq" id="XP_018698055.1">
    <property type="nucleotide sequence ID" value="XM_018832176.1"/>
</dbReference>
<dbReference type="SUPFAM" id="SSF48452">
    <property type="entry name" value="TPR-like"/>
    <property type="match status" value="3"/>
</dbReference>
<feature type="repeat" description="TPR" evidence="1">
    <location>
        <begin position="588"/>
        <end position="621"/>
    </location>
</feature>
<dbReference type="InterPro" id="IPR010730">
    <property type="entry name" value="HET"/>
</dbReference>
<dbReference type="EMBL" id="LVYI01000001">
    <property type="protein sequence ID" value="OAP64688.1"/>
    <property type="molecule type" value="Genomic_DNA"/>
</dbReference>
<evidence type="ECO:0000256" key="2">
    <source>
        <dbReference type="SAM" id="MobiDB-lite"/>
    </source>
</evidence>
<evidence type="ECO:0000313" key="4">
    <source>
        <dbReference type="EMBL" id="OAP64688.1"/>
    </source>
</evidence>
<protein>
    <recommendedName>
        <fullName evidence="3">Heterokaryon incompatibility domain-containing protein</fullName>
    </recommendedName>
</protein>
<dbReference type="PROSITE" id="PS50005">
    <property type="entry name" value="TPR"/>
    <property type="match status" value="1"/>
</dbReference>
<dbReference type="Pfam" id="PF13374">
    <property type="entry name" value="TPR_10"/>
    <property type="match status" value="1"/>
</dbReference>